<dbReference type="GO" id="GO:0009231">
    <property type="term" value="P:riboflavin biosynthetic process"/>
    <property type="evidence" value="ECO:0007669"/>
    <property type="project" value="UniProtKB-UniPathway"/>
</dbReference>
<keyword evidence="9 12" id="KW-0464">Manganese</keyword>
<evidence type="ECO:0000256" key="12">
    <source>
        <dbReference type="RuleBase" id="RU003843"/>
    </source>
</evidence>
<organism evidence="13 14">
    <name type="scientific">Terfezia boudieri ATCC MYA-4762</name>
    <dbReference type="NCBI Taxonomy" id="1051890"/>
    <lineage>
        <taxon>Eukaryota</taxon>
        <taxon>Fungi</taxon>
        <taxon>Dikarya</taxon>
        <taxon>Ascomycota</taxon>
        <taxon>Pezizomycotina</taxon>
        <taxon>Pezizomycetes</taxon>
        <taxon>Pezizales</taxon>
        <taxon>Pezizaceae</taxon>
        <taxon>Terfezia</taxon>
    </lineage>
</organism>
<dbReference type="GO" id="GO:0005758">
    <property type="term" value="C:mitochondrial intermembrane space"/>
    <property type="evidence" value="ECO:0007669"/>
    <property type="project" value="TreeGrafter"/>
</dbReference>
<evidence type="ECO:0000313" key="13">
    <source>
        <dbReference type="EMBL" id="RPB19150.1"/>
    </source>
</evidence>
<dbReference type="Gene3D" id="3.90.870.10">
    <property type="entry name" value="DHBP synthase"/>
    <property type="match status" value="1"/>
</dbReference>
<dbReference type="FunFam" id="3.90.870.10:FF:000002">
    <property type="entry name" value="3,4-dihydroxy-2-butanone 4-phosphate synthase"/>
    <property type="match status" value="1"/>
</dbReference>
<sequence>MPTQQARVPAQNGISKAKCVVDLFDSIEDSIAAFARGEFLVVLDSADRENEGDLVIAAEDLTTEKMAWMVKHTSGLIVAPMAAPLLEHLALPQMVADNQESHCTAFTVSCDYAYNTTTGISAHDRALTCRKLADPRATAADFRRPGHMFPLRAVDGGVIARPGHTEAGVDFCKLARKREVSAICELVRPDDGLMMRRDECVAFARTWGLKVCTIEALVEYLKKNNSSSA</sequence>
<dbReference type="InParanoid" id="A0A3N4L8C2"/>
<comment type="catalytic activity">
    <reaction evidence="12">
        <text>D-ribulose 5-phosphate = (2S)-2-hydroxy-3-oxobutyl phosphate + formate + H(+)</text>
        <dbReference type="Rhea" id="RHEA:18457"/>
        <dbReference type="ChEBI" id="CHEBI:15378"/>
        <dbReference type="ChEBI" id="CHEBI:15740"/>
        <dbReference type="ChEBI" id="CHEBI:58121"/>
        <dbReference type="ChEBI" id="CHEBI:58830"/>
        <dbReference type="EC" id="4.1.99.12"/>
    </reaction>
</comment>
<dbReference type="AlphaFoldDB" id="A0A3N4L8C2"/>
<dbReference type="SUPFAM" id="SSF55821">
    <property type="entry name" value="YrdC/RibB"/>
    <property type="match status" value="1"/>
</dbReference>
<evidence type="ECO:0000256" key="11">
    <source>
        <dbReference type="ARBA" id="ARBA00060730"/>
    </source>
</evidence>
<evidence type="ECO:0000256" key="6">
    <source>
        <dbReference type="ARBA" id="ARBA00022723"/>
    </source>
</evidence>
<keyword evidence="7 12" id="KW-0460">Magnesium</keyword>
<dbReference type="PANTHER" id="PTHR21327:SF18">
    <property type="entry name" value="3,4-DIHYDROXY-2-BUTANONE 4-PHOSPHATE SYNTHASE"/>
    <property type="match status" value="1"/>
</dbReference>
<dbReference type="GO" id="GO:0005829">
    <property type="term" value="C:cytosol"/>
    <property type="evidence" value="ECO:0007669"/>
    <property type="project" value="TreeGrafter"/>
</dbReference>
<dbReference type="EMBL" id="ML121596">
    <property type="protein sequence ID" value="RPB19150.1"/>
    <property type="molecule type" value="Genomic_DNA"/>
</dbReference>
<evidence type="ECO:0000256" key="1">
    <source>
        <dbReference type="ARBA" id="ARBA00004904"/>
    </source>
</evidence>
<dbReference type="Pfam" id="PF00926">
    <property type="entry name" value="DHBP_synthase"/>
    <property type="match status" value="1"/>
</dbReference>
<gene>
    <name evidence="13" type="ORF">L211DRAFT_661808</name>
</gene>
<evidence type="ECO:0000256" key="2">
    <source>
        <dbReference type="ARBA" id="ARBA00011738"/>
    </source>
</evidence>
<name>A0A3N4L8C2_9PEZI</name>
<evidence type="ECO:0000256" key="5">
    <source>
        <dbReference type="ARBA" id="ARBA00022619"/>
    </source>
</evidence>
<dbReference type="STRING" id="1051890.A0A3N4L8C2"/>
<comment type="similarity">
    <text evidence="11 12">Belongs to the DHBP synthase family.</text>
</comment>
<dbReference type="GO" id="GO:0046872">
    <property type="term" value="F:metal ion binding"/>
    <property type="evidence" value="ECO:0007669"/>
    <property type="project" value="UniProtKB-KW"/>
</dbReference>
<dbReference type="InterPro" id="IPR000422">
    <property type="entry name" value="DHBP_synthase_RibB"/>
</dbReference>
<comment type="cofactor">
    <cofactor evidence="12">
        <name>Mg(2+)</name>
        <dbReference type="ChEBI" id="CHEBI:18420"/>
    </cofactor>
    <cofactor evidence="12">
        <name>Mn(2+)</name>
        <dbReference type="ChEBI" id="CHEBI:29035"/>
    </cofactor>
    <text evidence="12">Binds 2 divalent metal cations per subunit. Magnesium or manganese.</text>
</comment>
<keyword evidence="5 12" id="KW-0686">Riboflavin biosynthesis</keyword>
<comment type="subunit">
    <text evidence="2 12">Homodimer.</text>
</comment>
<comment type="pathway">
    <text evidence="1 12">Cofactor biosynthesis; riboflavin biosynthesis; 2-hydroxy-3-oxobutyl phosphate from D-ribulose 5-phosphate: step 1/1.</text>
</comment>
<keyword evidence="6 12" id="KW-0479">Metal-binding</keyword>
<comment type="function">
    <text evidence="12">Catalyzes the conversion of D-ribulose 5-phosphate to formate and 3,4-dihydroxy-2-butanone 4-phosphate.</text>
</comment>
<dbReference type="UniPathway" id="UPA00275">
    <property type="reaction ID" value="UER00399"/>
</dbReference>
<dbReference type="GO" id="GO:0008686">
    <property type="term" value="F:3,4-dihydroxy-2-butanone-4-phosphate synthase activity"/>
    <property type="evidence" value="ECO:0007669"/>
    <property type="project" value="UniProtKB-EC"/>
</dbReference>
<dbReference type="FunCoup" id="A0A3N4L8C2">
    <property type="interactions" value="120"/>
</dbReference>
<keyword evidence="8" id="KW-0318">Glutathionylation</keyword>
<evidence type="ECO:0000256" key="7">
    <source>
        <dbReference type="ARBA" id="ARBA00022842"/>
    </source>
</evidence>
<dbReference type="PANTHER" id="PTHR21327">
    <property type="entry name" value="GTP CYCLOHYDROLASE II-RELATED"/>
    <property type="match status" value="1"/>
</dbReference>
<dbReference type="Proteomes" id="UP000267821">
    <property type="component" value="Unassembled WGS sequence"/>
</dbReference>
<dbReference type="InterPro" id="IPR017945">
    <property type="entry name" value="DHBP_synth_RibB-like_a/b_dom"/>
</dbReference>
<protein>
    <recommendedName>
        <fullName evidence="4 12">3,4-dihydroxy-2-butanone 4-phosphate synthase</fullName>
        <shortName evidence="12">DHBP synthase</shortName>
        <ecNumber evidence="3 12">4.1.99.12</ecNumber>
    </recommendedName>
</protein>
<evidence type="ECO:0000256" key="4">
    <source>
        <dbReference type="ARBA" id="ARBA00018836"/>
    </source>
</evidence>
<evidence type="ECO:0000256" key="9">
    <source>
        <dbReference type="ARBA" id="ARBA00023211"/>
    </source>
</evidence>
<evidence type="ECO:0000256" key="8">
    <source>
        <dbReference type="ARBA" id="ARBA00023206"/>
    </source>
</evidence>
<dbReference type="NCBIfam" id="TIGR00506">
    <property type="entry name" value="ribB"/>
    <property type="match status" value="1"/>
</dbReference>
<dbReference type="EC" id="4.1.99.12" evidence="3 12"/>
<accession>A0A3N4L8C2</accession>
<evidence type="ECO:0000256" key="3">
    <source>
        <dbReference type="ARBA" id="ARBA00012153"/>
    </source>
</evidence>
<evidence type="ECO:0000313" key="14">
    <source>
        <dbReference type="Proteomes" id="UP000267821"/>
    </source>
</evidence>
<dbReference type="OrthoDB" id="60371at2759"/>
<keyword evidence="10 12" id="KW-0456">Lyase</keyword>
<proteinExistence type="inferred from homology"/>
<keyword evidence="14" id="KW-1185">Reference proteome</keyword>
<reference evidence="13 14" key="1">
    <citation type="journal article" date="2018" name="Nat. Ecol. Evol.">
        <title>Pezizomycetes genomes reveal the molecular basis of ectomycorrhizal truffle lifestyle.</title>
        <authorList>
            <person name="Murat C."/>
            <person name="Payen T."/>
            <person name="Noel B."/>
            <person name="Kuo A."/>
            <person name="Morin E."/>
            <person name="Chen J."/>
            <person name="Kohler A."/>
            <person name="Krizsan K."/>
            <person name="Balestrini R."/>
            <person name="Da Silva C."/>
            <person name="Montanini B."/>
            <person name="Hainaut M."/>
            <person name="Levati E."/>
            <person name="Barry K.W."/>
            <person name="Belfiori B."/>
            <person name="Cichocki N."/>
            <person name="Clum A."/>
            <person name="Dockter R.B."/>
            <person name="Fauchery L."/>
            <person name="Guy J."/>
            <person name="Iotti M."/>
            <person name="Le Tacon F."/>
            <person name="Lindquist E.A."/>
            <person name="Lipzen A."/>
            <person name="Malagnac F."/>
            <person name="Mello A."/>
            <person name="Molinier V."/>
            <person name="Miyauchi S."/>
            <person name="Poulain J."/>
            <person name="Riccioni C."/>
            <person name="Rubini A."/>
            <person name="Sitrit Y."/>
            <person name="Splivallo R."/>
            <person name="Traeger S."/>
            <person name="Wang M."/>
            <person name="Zifcakova L."/>
            <person name="Wipf D."/>
            <person name="Zambonelli A."/>
            <person name="Paolocci F."/>
            <person name="Nowrousian M."/>
            <person name="Ottonello S."/>
            <person name="Baldrian P."/>
            <person name="Spatafora J.W."/>
            <person name="Henrissat B."/>
            <person name="Nagy L.G."/>
            <person name="Aury J.M."/>
            <person name="Wincker P."/>
            <person name="Grigoriev I.V."/>
            <person name="Bonfante P."/>
            <person name="Martin F.M."/>
        </authorList>
    </citation>
    <scope>NUCLEOTIDE SEQUENCE [LARGE SCALE GENOMIC DNA]</scope>
    <source>
        <strain evidence="13 14">ATCC MYA-4762</strain>
    </source>
</reference>
<evidence type="ECO:0000256" key="10">
    <source>
        <dbReference type="ARBA" id="ARBA00023239"/>
    </source>
</evidence>